<feature type="transmembrane region" description="Helical" evidence="5">
    <location>
        <begin position="184"/>
        <end position="206"/>
    </location>
</feature>
<feature type="transmembrane region" description="Helical" evidence="5">
    <location>
        <begin position="313"/>
        <end position="335"/>
    </location>
</feature>
<sequence>MLVFVTNQYIFQCIPYLILFPKYICPLLDPYCTPQDHCRSPEHYPVDISNPLSLNNWVEQLNLACENPYKIALLGSMYFAGAIASGLFVTRLGDTHGRKLPTLISAIVSIPIHLGLMLSRNLNLSIALFFFLGLTRPGKMQVAFVYVSEMVPERYRRRVGSFILFFDGGSLIMFALYFKYISKSWLYFQIWALLMSIVSTLVLFKIPESPKFLIKKGRFDDARVSLLKIAGYNNVYNSQKDIIQNHLFEGEITTSKGSSCESIMTQVGGGTLSEFVKDRAQLVKLVIFVFMWMAQSFSYYLAFFMTRKMEGDFFLNTFVYSGTELFSHLFVGLIINKLSVNAAYLIAFLTACFSSMMYCLLRVSNPEYVPFFLGLLIFGIIFSTNTNWNSNQFLFPVIYASSTNGLCNIFARGINIVSPQIAELDQPTPMIVIGVTCFVAALMSLMLKPMERKQSM</sequence>
<dbReference type="Proteomes" id="UP000785679">
    <property type="component" value="Unassembled WGS sequence"/>
</dbReference>
<dbReference type="Gene3D" id="1.20.1250.20">
    <property type="entry name" value="MFS general substrate transporter like domains"/>
    <property type="match status" value="1"/>
</dbReference>
<evidence type="ECO:0000313" key="8">
    <source>
        <dbReference type="Proteomes" id="UP000785679"/>
    </source>
</evidence>
<evidence type="ECO:0000256" key="1">
    <source>
        <dbReference type="ARBA" id="ARBA00004141"/>
    </source>
</evidence>
<dbReference type="Pfam" id="PF07690">
    <property type="entry name" value="MFS_1"/>
    <property type="match status" value="1"/>
</dbReference>
<dbReference type="InterPro" id="IPR036259">
    <property type="entry name" value="MFS_trans_sf"/>
</dbReference>
<keyword evidence="3 5" id="KW-1133">Transmembrane helix</keyword>
<feature type="domain" description="Major facilitator superfamily (MFS) profile" evidence="6">
    <location>
        <begin position="1"/>
        <end position="452"/>
    </location>
</feature>
<evidence type="ECO:0000256" key="3">
    <source>
        <dbReference type="ARBA" id="ARBA00022989"/>
    </source>
</evidence>
<evidence type="ECO:0000256" key="4">
    <source>
        <dbReference type="ARBA" id="ARBA00023136"/>
    </source>
</evidence>
<feature type="transmembrane region" description="Helical" evidence="5">
    <location>
        <begin position="393"/>
        <end position="411"/>
    </location>
</feature>
<dbReference type="OrthoDB" id="291268at2759"/>
<feature type="transmembrane region" description="Helical" evidence="5">
    <location>
        <begin position="431"/>
        <end position="447"/>
    </location>
</feature>
<comment type="caution">
    <text evidence="7">The sequence shown here is derived from an EMBL/GenBank/DDBJ whole genome shotgun (WGS) entry which is preliminary data.</text>
</comment>
<evidence type="ECO:0000313" key="7">
    <source>
        <dbReference type="EMBL" id="TNV79680.1"/>
    </source>
</evidence>
<organism evidence="7 8">
    <name type="scientific">Halteria grandinella</name>
    <dbReference type="NCBI Taxonomy" id="5974"/>
    <lineage>
        <taxon>Eukaryota</taxon>
        <taxon>Sar</taxon>
        <taxon>Alveolata</taxon>
        <taxon>Ciliophora</taxon>
        <taxon>Intramacronucleata</taxon>
        <taxon>Spirotrichea</taxon>
        <taxon>Stichotrichia</taxon>
        <taxon>Sporadotrichida</taxon>
        <taxon>Halteriidae</taxon>
        <taxon>Halteria</taxon>
    </lineage>
</organism>
<feature type="transmembrane region" description="Helical" evidence="5">
    <location>
        <begin position="369"/>
        <end position="386"/>
    </location>
</feature>
<dbReference type="SUPFAM" id="SSF103473">
    <property type="entry name" value="MFS general substrate transporter"/>
    <property type="match status" value="1"/>
</dbReference>
<name>A0A8J8NSG4_HALGN</name>
<feature type="transmembrane region" description="Helical" evidence="5">
    <location>
        <begin position="342"/>
        <end position="363"/>
    </location>
</feature>
<proteinExistence type="predicted"/>
<dbReference type="EMBL" id="RRYP01008583">
    <property type="protein sequence ID" value="TNV79680.1"/>
    <property type="molecule type" value="Genomic_DNA"/>
</dbReference>
<dbReference type="PROSITE" id="PS50850">
    <property type="entry name" value="MFS"/>
    <property type="match status" value="1"/>
</dbReference>
<evidence type="ECO:0000256" key="5">
    <source>
        <dbReference type="SAM" id="Phobius"/>
    </source>
</evidence>
<keyword evidence="2 5" id="KW-0812">Transmembrane</keyword>
<keyword evidence="4 5" id="KW-0472">Membrane</keyword>
<reference evidence="7" key="1">
    <citation type="submission" date="2019-06" db="EMBL/GenBank/DDBJ databases">
        <authorList>
            <person name="Zheng W."/>
        </authorList>
    </citation>
    <scope>NUCLEOTIDE SEQUENCE</scope>
    <source>
        <strain evidence="7">QDHG01</strain>
    </source>
</reference>
<feature type="transmembrane region" description="Helical" evidence="5">
    <location>
        <begin position="282"/>
        <end position="301"/>
    </location>
</feature>
<protein>
    <recommendedName>
        <fullName evidence="6">Major facilitator superfamily (MFS) profile domain-containing protein</fullName>
    </recommendedName>
</protein>
<feature type="transmembrane region" description="Helical" evidence="5">
    <location>
        <begin position="71"/>
        <end position="88"/>
    </location>
</feature>
<dbReference type="AlphaFoldDB" id="A0A8J8NSG4"/>
<evidence type="ECO:0000259" key="6">
    <source>
        <dbReference type="PROSITE" id="PS50850"/>
    </source>
</evidence>
<gene>
    <name evidence="7" type="ORF">FGO68_gene574</name>
</gene>
<dbReference type="GO" id="GO:0016020">
    <property type="term" value="C:membrane"/>
    <property type="evidence" value="ECO:0007669"/>
    <property type="project" value="UniProtKB-SubCell"/>
</dbReference>
<accession>A0A8J8NSG4</accession>
<dbReference type="PANTHER" id="PTHR24064">
    <property type="entry name" value="SOLUTE CARRIER FAMILY 22 MEMBER"/>
    <property type="match status" value="1"/>
</dbReference>
<keyword evidence="8" id="KW-1185">Reference proteome</keyword>
<dbReference type="InterPro" id="IPR011701">
    <property type="entry name" value="MFS"/>
</dbReference>
<comment type="subcellular location">
    <subcellularLocation>
        <location evidence="1">Membrane</location>
        <topology evidence="1">Multi-pass membrane protein</topology>
    </subcellularLocation>
</comment>
<dbReference type="GO" id="GO:0022857">
    <property type="term" value="F:transmembrane transporter activity"/>
    <property type="evidence" value="ECO:0007669"/>
    <property type="project" value="InterPro"/>
</dbReference>
<dbReference type="InterPro" id="IPR020846">
    <property type="entry name" value="MFS_dom"/>
</dbReference>
<feature type="transmembrane region" description="Helical" evidence="5">
    <location>
        <begin position="159"/>
        <end position="178"/>
    </location>
</feature>
<evidence type="ECO:0000256" key="2">
    <source>
        <dbReference type="ARBA" id="ARBA00022692"/>
    </source>
</evidence>